<proteinExistence type="predicted"/>
<accession>A0A9D3X7B8</accession>
<evidence type="ECO:0000313" key="1">
    <source>
        <dbReference type="EMBL" id="KAH1174025.1"/>
    </source>
</evidence>
<reference evidence="1" key="1">
    <citation type="submission" date="2021-09" db="EMBL/GenBank/DDBJ databases">
        <title>The genome of Mauremys mutica provides insights into the evolution of semi-aquatic lifestyle.</title>
        <authorList>
            <person name="Gong S."/>
            <person name="Gao Y."/>
        </authorList>
    </citation>
    <scope>NUCLEOTIDE SEQUENCE</scope>
    <source>
        <strain evidence="1">MM-2020</strain>
        <tissue evidence="1">Muscle</tissue>
    </source>
</reference>
<comment type="caution">
    <text evidence="1">The sequence shown here is derived from an EMBL/GenBank/DDBJ whole genome shotgun (WGS) entry which is preliminary data.</text>
</comment>
<sequence length="108" mass="12687">MSCVCYHNSNTILNKQFLFAQPIVLCHIVSYYEEEIFLFKEILGYRAVGNSEKFATLVFWGRWGQGLLQNVGFPLDMRRIELPVQFSHIRELLGYNKTQGFTFCHEMN</sequence>
<protein>
    <submittedName>
        <fullName evidence="1">Uncharacterized protein</fullName>
    </submittedName>
</protein>
<keyword evidence="2" id="KW-1185">Reference proteome</keyword>
<gene>
    <name evidence="1" type="ORF">KIL84_017864</name>
</gene>
<evidence type="ECO:0000313" key="2">
    <source>
        <dbReference type="Proteomes" id="UP000827986"/>
    </source>
</evidence>
<dbReference type="Proteomes" id="UP000827986">
    <property type="component" value="Unassembled WGS sequence"/>
</dbReference>
<dbReference type="AlphaFoldDB" id="A0A9D3X7B8"/>
<dbReference type="EMBL" id="JAHDVG010000482">
    <property type="protein sequence ID" value="KAH1174025.1"/>
    <property type="molecule type" value="Genomic_DNA"/>
</dbReference>
<organism evidence="1 2">
    <name type="scientific">Mauremys mutica</name>
    <name type="common">yellowpond turtle</name>
    <dbReference type="NCBI Taxonomy" id="74926"/>
    <lineage>
        <taxon>Eukaryota</taxon>
        <taxon>Metazoa</taxon>
        <taxon>Chordata</taxon>
        <taxon>Craniata</taxon>
        <taxon>Vertebrata</taxon>
        <taxon>Euteleostomi</taxon>
        <taxon>Archelosauria</taxon>
        <taxon>Testudinata</taxon>
        <taxon>Testudines</taxon>
        <taxon>Cryptodira</taxon>
        <taxon>Durocryptodira</taxon>
        <taxon>Testudinoidea</taxon>
        <taxon>Geoemydidae</taxon>
        <taxon>Geoemydinae</taxon>
        <taxon>Mauremys</taxon>
    </lineage>
</organism>
<name>A0A9D3X7B8_9SAUR</name>